<name>A0A917PDJ3_9DEIO</name>
<protein>
    <submittedName>
        <fullName evidence="2">Glyoxalase</fullName>
    </submittedName>
</protein>
<dbReference type="RefSeq" id="WP_188961845.1">
    <property type="nucleotide sequence ID" value="NZ_BMOE01000004.1"/>
</dbReference>
<dbReference type="PANTHER" id="PTHR39175:SF1">
    <property type="entry name" value="FAMILY PROTEIN, PUTATIVE (AFU_ORTHOLOGUE AFUA_3G15060)-RELATED"/>
    <property type="match status" value="1"/>
</dbReference>
<dbReference type="PANTHER" id="PTHR39175">
    <property type="entry name" value="FAMILY PROTEIN, PUTATIVE (AFU_ORTHOLOGUE AFUA_3G15060)-RELATED"/>
    <property type="match status" value="1"/>
</dbReference>
<accession>A0A917PDJ3</accession>
<dbReference type="SUPFAM" id="SSF54593">
    <property type="entry name" value="Glyoxalase/Bleomycin resistance protein/Dihydroxybiphenyl dioxygenase"/>
    <property type="match status" value="1"/>
</dbReference>
<feature type="domain" description="VOC" evidence="1">
    <location>
        <begin position="7"/>
        <end position="122"/>
    </location>
</feature>
<dbReference type="AlphaFoldDB" id="A0A917PDJ3"/>
<organism evidence="2 3">
    <name type="scientific">Deinococcus aquiradiocola</name>
    <dbReference type="NCBI Taxonomy" id="393059"/>
    <lineage>
        <taxon>Bacteria</taxon>
        <taxon>Thermotogati</taxon>
        <taxon>Deinococcota</taxon>
        <taxon>Deinococci</taxon>
        <taxon>Deinococcales</taxon>
        <taxon>Deinococcaceae</taxon>
        <taxon>Deinococcus</taxon>
    </lineage>
</organism>
<gene>
    <name evidence="2" type="ORF">GCM10008939_15070</name>
</gene>
<dbReference type="Gene3D" id="3.10.180.10">
    <property type="entry name" value="2,3-Dihydroxybiphenyl 1,2-Dioxygenase, domain 1"/>
    <property type="match status" value="1"/>
</dbReference>
<comment type="caution">
    <text evidence="2">The sequence shown here is derived from an EMBL/GenBank/DDBJ whole genome shotgun (WGS) entry which is preliminary data.</text>
</comment>
<reference evidence="2" key="1">
    <citation type="journal article" date="2014" name="Int. J. Syst. Evol. Microbiol.">
        <title>Complete genome sequence of Corynebacterium casei LMG S-19264T (=DSM 44701T), isolated from a smear-ripened cheese.</title>
        <authorList>
            <consortium name="US DOE Joint Genome Institute (JGI-PGF)"/>
            <person name="Walter F."/>
            <person name="Albersmeier A."/>
            <person name="Kalinowski J."/>
            <person name="Ruckert C."/>
        </authorList>
    </citation>
    <scope>NUCLEOTIDE SEQUENCE</scope>
    <source>
        <strain evidence="2">JCM 14371</strain>
    </source>
</reference>
<sequence length="130" mass="14372">MPTFITGLDHVQIEAPAGHAAQARDFYGTFLGLPELQRPEGIRSSEGLWFALPDGRQLHTGTTDPFHPRDKGHPCLRCSDLDAFLAHAAAHGHPTETDTRCHPVRRAFLHDPFGNRLEIVENAHISTPLP</sequence>
<dbReference type="InterPro" id="IPR029068">
    <property type="entry name" value="Glyas_Bleomycin-R_OHBP_Dase"/>
</dbReference>
<dbReference type="PROSITE" id="PS51819">
    <property type="entry name" value="VOC"/>
    <property type="match status" value="1"/>
</dbReference>
<evidence type="ECO:0000313" key="3">
    <source>
        <dbReference type="Proteomes" id="UP000635726"/>
    </source>
</evidence>
<dbReference type="EMBL" id="BMOE01000004">
    <property type="protein sequence ID" value="GGJ71663.1"/>
    <property type="molecule type" value="Genomic_DNA"/>
</dbReference>
<dbReference type="Pfam" id="PF00903">
    <property type="entry name" value="Glyoxalase"/>
    <property type="match status" value="1"/>
</dbReference>
<keyword evidence="3" id="KW-1185">Reference proteome</keyword>
<dbReference type="InterPro" id="IPR004360">
    <property type="entry name" value="Glyas_Fos-R_dOase_dom"/>
</dbReference>
<dbReference type="Proteomes" id="UP000635726">
    <property type="component" value="Unassembled WGS sequence"/>
</dbReference>
<dbReference type="InterPro" id="IPR037523">
    <property type="entry name" value="VOC_core"/>
</dbReference>
<proteinExistence type="predicted"/>
<evidence type="ECO:0000259" key="1">
    <source>
        <dbReference type="PROSITE" id="PS51819"/>
    </source>
</evidence>
<evidence type="ECO:0000313" key="2">
    <source>
        <dbReference type="EMBL" id="GGJ71663.1"/>
    </source>
</evidence>
<reference evidence="2" key="2">
    <citation type="submission" date="2020-09" db="EMBL/GenBank/DDBJ databases">
        <authorList>
            <person name="Sun Q."/>
            <person name="Ohkuma M."/>
        </authorList>
    </citation>
    <scope>NUCLEOTIDE SEQUENCE</scope>
    <source>
        <strain evidence="2">JCM 14371</strain>
    </source>
</reference>